<protein>
    <recommendedName>
        <fullName evidence="7">Small-conductance mechanosensitive channel</fullName>
    </recommendedName>
</protein>
<dbReference type="Pfam" id="PF21082">
    <property type="entry name" value="MS_channel_3rd"/>
    <property type="match status" value="1"/>
</dbReference>
<dbReference type="Gene3D" id="2.30.30.60">
    <property type="match status" value="1"/>
</dbReference>
<gene>
    <name evidence="11" type="ORF">WG929_16060</name>
</gene>
<dbReference type="RefSeq" id="WP_416206907.1">
    <property type="nucleotide sequence ID" value="NZ_JBBKTX010000022.1"/>
</dbReference>
<dbReference type="SUPFAM" id="SSF82861">
    <property type="entry name" value="Mechanosensitive channel protein MscS (YggB), transmembrane region"/>
    <property type="match status" value="1"/>
</dbReference>
<dbReference type="Pfam" id="PF21088">
    <property type="entry name" value="MS_channel_1st"/>
    <property type="match status" value="1"/>
</dbReference>
<sequence>MDWLNQLGNSISSEEIWAEYLLPWGTQIILALVVFIVGRMIANLLVKAVLSMMGKAKVEPILTDFVGTVLGALLLVLVIVISLSQLGLDTTSLITLLGAAGLAVGLALKDSLSHFAAGVMLILFRPFKVGDYVEVDGVAGSVDKITIFSTRLKTPDNRVVTVPNSNVFGNTMVNYSEEATRRLDMVVGISYGSDLLLAKKILMDMLASDERVLKDPEFKVAVSELADSSVNFVVRPWVKASDYWAVKWDLTEAIKLRFDAEGIEIPFPQMDVHINNPD</sequence>
<dbReference type="PROSITE" id="PS01246">
    <property type="entry name" value="UPF0003"/>
    <property type="match status" value="1"/>
</dbReference>
<evidence type="ECO:0000259" key="8">
    <source>
        <dbReference type="Pfam" id="PF00924"/>
    </source>
</evidence>
<dbReference type="InterPro" id="IPR011014">
    <property type="entry name" value="MscS_channel_TM-2"/>
</dbReference>
<comment type="caution">
    <text evidence="7">Lacks conserved residue(s) required for the propagation of feature annotation.</text>
</comment>
<dbReference type="InterPro" id="IPR006685">
    <property type="entry name" value="MscS_channel_2nd"/>
</dbReference>
<dbReference type="Gene3D" id="3.30.70.100">
    <property type="match status" value="1"/>
</dbReference>
<keyword evidence="12" id="KW-1185">Reference proteome</keyword>
<reference evidence="11 12" key="1">
    <citation type="submission" date="2024-03" db="EMBL/GenBank/DDBJ databases">
        <title>High-quality draft genome sequence of Oceanobacter sp. wDCs-4.</title>
        <authorList>
            <person name="Dong C."/>
        </authorList>
    </citation>
    <scope>NUCLEOTIDE SEQUENCE [LARGE SCALE GENOMIC DNA]</scope>
    <source>
        <strain evidence="12">wDCs-4</strain>
    </source>
</reference>
<evidence type="ECO:0000256" key="4">
    <source>
        <dbReference type="ARBA" id="ARBA00022692"/>
    </source>
</evidence>
<comment type="function">
    <text evidence="7">Mechanosensitive channel that participates in the regulation of osmotic pressure changes within the cell, opening in response to stretch forces in the membrane lipid bilayer, without the need for other proteins. Contributes to normal resistance to hypoosmotic shock. Forms an ion channel of 1.0 nanosiemens conductance with a slight preference for anions.</text>
</comment>
<keyword evidence="3" id="KW-1003">Cell membrane</keyword>
<evidence type="ECO:0000256" key="6">
    <source>
        <dbReference type="ARBA" id="ARBA00023136"/>
    </source>
</evidence>
<dbReference type="PANTHER" id="PTHR30221">
    <property type="entry name" value="SMALL-CONDUCTANCE MECHANOSENSITIVE CHANNEL"/>
    <property type="match status" value="1"/>
</dbReference>
<proteinExistence type="inferred from homology"/>
<feature type="domain" description="Mechanosensitive ion channel transmembrane helices 2/3" evidence="10">
    <location>
        <begin position="73"/>
        <end position="109"/>
    </location>
</feature>
<comment type="subcellular location">
    <subcellularLocation>
        <location evidence="7">Cell inner membrane</location>
        <topology evidence="7">Multi-pass membrane protein</topology>
    </subcellularLocation>
    <subcellularLocation>
        <location evidence="1">Cell membrane</location>
        <topology evidence="1">Multi-pass membrane protein</topology>
    </subcellularLocation>
</comment>
<keyword evidence="7" id="KW-0997">Cell inner membrane</keyword>
<dbReference type="SUPFAM" id="SSF82689">
    <property type="entry name" value="Mechanosensitive channel protein MscS (YggB), C-terminal domain"/>
    <property type="match status" value="1"/>
</dbReference>
<dbReference type="PANTHER" id="PTHR30221:SF1">
    <property type="entry name" value="SMALL-CONDUCTANCE MECHANOSENSITIVE CHANNEL"/>
    <property type="match status" value="1"/>
</dbReference>
<dbReference type="EMBL" id="JBBKTX010000022">
    <property type="protein sequence ID" value="MFK4753927.1"/>
    <property type="molecule type" value="Genomic_DNA"/>
</dbReference>
<keyword evidence="7" id="KW-0407">Ion channel</keyword>
<dbReference type="InterPro" id="IPR049278">
    <property type="entry name" value="MS_channel_C"/>
</dbReference>
<evidence type="ECO:0000256" key="7">
    <source>
        <dbReference type="RuleBase" id="RU369025"/>
    </source>
</evidence>
<comment type="caution">
    <text evidence="11">The sequence shown here is derived from an EMBL/GenBank/DDBJ whole genome shotgun (WGS) entry which is preliminary data.</text>
</comment>
<dbReference type="Pfam" id="PF00924">
    <property type="entry name" value="MS_channel_2nd"/>
    <property type="match status" value="1"/>
</dbReference>
<name>A0ABW8NLR4_9GAMM</name>
<accession>A0ABW8NLR4</accession>
<feature type="domain" description="Mechanosensitive ion channel MscS" evidence="8">
    <location>
        <begin position="110"/>
        <end position="176"/>
    </location>
</feature>
<dbReference type="InterPro" id="IPR011066">
    <property type="entry name" value="MscS_channel_C_sf"/>
</dbReference>
<feature type="transmembrane region" description="Helical" evidence="7">
    <location>
        <begin position="28"/>
        <end position="50"/>
    </location>
</feature>
<organism evidence="11 12">
    <name type="scientific">Oceanobacter antarcticus</name>
    <dbReference type="NCBI Taxonomy" id="3133425"/>
    <lineage>
        <taxon>Bacteria</taxon>
        <taxon>Pseudomonadati</taxon>
        <taxon>Pseudomonadota</taxon>
        <taxon>Gammaproteobacteria</taxon>
        <taxon>Oceanospirillales</taxon>
        <taxon>Oceanospirillaceae</taxon>
        <taxon>Oceanobacter</taxon>
    </lineage>
</organism>
<keyword evidence="6 7" id="KW-0472">Membrane</keyword>
<evidence type="ECO:0000313" key="11">
    <source>
        <dbReference type="EMBL" id="MFK4753927.1"/>
    </source>
</evidence>
<keyword evidence="4 7" id="KW-0812">Transmembrane</keyword>
<feature type="transmembrane region" description="Helical" evidence="7">
    <location>
        <begin position="62"/>
        <end position="84"/>
    </location>
</feature>
<keyword evidence="7" id="KW-0813">Transport</keyword>
<dbReference type="Proteomes" id="UP001620597">
    <property type="component" value="Unassembled WGS sequence"/>
</dbReference>
<dbReference type="Gene3D" id="1.10.287.1260">
    <property type="match status" value="1"/>
</dbReference>
<comment type="similarity">
    <text evidence="2 7">Belongs to the MscS (TC 1.A.23) family.</text>
</comment>
<dbReference type="InterPro" id="IPR045275">
    <property type="entry name" value="MscS_archaea/bacteria_type"/>
</dbReference>
<evidence type="ECO:0000256" key="5">
    <source>
        <dbReference type="ARBA" id="ARBA00022989"/>
    </source>
</evidence>
<dbReference type="InterPro" id="IPR006686">
    <property type="entry name" value="MscS_channel_CS"/>
</dbReference>
<comment type="subunit">
    <text evidence="7">Homoheptamer.</text>
</comment>
<dbReference type="SUPFAM" id="SSF50182">
    <property type="entry name" value="Sm-like ribonucleoproteins"/>
    <property type="match status" value="1"/>
</dbReference>
<dbReference type="InterPro" id="IPR023408">
    <property type="entry name" value="MscS_beta-dom_sf"/>
</dbReference>
<keyword evidence="7" id="KW-0406">Ion transport</keyword>
<evidence type="ECO:0000256" key="2">
    <source>
        <dbReference type="ARBA" id="ARBA00008017"/>
    </source>
</evidence>
<evidence type="ECO:0000313" key="12">
    <source>
        <dbReference type="Proteomes" id="UP001620597"/>
    </source>
</evidence>
<evidence type="ECO:0000256" key="1">
    <source>
        <dbReference type="ARBA" id="ARBA00004651"/>
    </source>
</evidence>
<keyword evidence="5 7" id="KW-1133">Transmembrane helix</keyword>
<feature type="domain" description="Mechanosensitive ion channel MscS C-terminal" evidence="9">
    <location>
        <begin position="184"/>
        <end position="265"/>
    </location>
</feature>
<evidence type="ECO:0000259" key="9">
    <source>
        <dbReference type="Pfam" id="PF21082"/>
    </source>
</evidence>
<dbReference type="InterPro" id="IPR010920">
    <property type="entry name" value="LSM_dom_sf"/>
</dbReference>
<evidence type="ECO:0000256" key="3">
    <source>
        <dbReference type="ARBA" id="ARBA00022475"/>
    </source>
</evidence>
<dbReference type="InterPro" id="IPR049142">
    <property type="entry name" value="MS_channel_1st"/>
</dbReference>
<evidence type="ECO:0000259" key="10">
    <source>
        <dbReference type="Pfam" id="PF21088"/>
    </source>
</evidence>